<dbReference type="InterPro" id="IPR001279">
    <property type="entry name" value="Metallo-B-lactamas"/>
</dbReference>
<dbReference type="Proteomes" id="UP000011560">
    <property type="component" value="Unassembled WGS sequence"/>
</dbReference>
<dbReference type="STRING" id="1227490.C479_00787"/>
<dbReference type="Gene3D" id="3.60.15.10">
    <property type="entry name" value="Ribonuclease Z/Hydroxyacylglutathione hydrolase-like"/>
    <property type="match status" value="1"/>
</dbReference>
<feature type="domain" description="Metallo-beta-lactamase" evidence="1">
    <location>
        <begin position="16"/>
        <end position="230"/>
    </location>
</feature>
<evidence type="ECO:0000313" key="3">
    <source>
        <dbReference type="Proteomes" id="UP000011560"/>
    </source>
</evidence>
<accession>M0BT66</accession>
<dbReference type="InterPro" id="IPR036388">
    <property type="entry name" value="WH-like_DNA-bd_sf"/>
</dbReference>
<dbReference type="InterPro" id="IPR036866">
    <property type="entry name" value="RibonucZ/Hydroxyglut_hydro"/>
</dbReference>
<protein>
    <submittedName>
        <fullName evidence="2">Beta-lactamase domain-containing protein</fullName>
    </submittedName>
</protein>
<evidence type="ECO:0000313" key="2">
    <source>
        <dbReference type="EMBL" id="ELZ14221.1"/>
    </source>
</evidence>
<dbReference type="CDD" id="cd07725">
    <property type="entry name" value="TTHA1429-like_MBL-fold"/>
    <property type="match status" value="1"/>
</dbReference>
<proteinExistence type="predicted"/>
<dbReference type="SMART" id="SM00849">
    <property type="entry name" value="Lactamase_B"/>
    <property type="match status" value="1"/>
</dbReference>
<dbReference type="PATRIC" id="fig|1227490.4.peg.162"/>
<dbReference type="RefSeq" id="WP_007696418.1">
    <property type="nucleotide sequence ID" value="NZ_AOIQ01000003.1"/>
</dbReference>
<dbReference type="Pfam" id="PF00753">
    <property type="entry name" value="Lactamase_B"/>
    <property type="match status" value="1"/>
</dbReference>
<evidence type="ECO:0000259" key="1">
    <source>
        <dbReference type="SMART" id="SM00849"/>
    </source>
</evidence>
<dbReference type="SUPFAM" id="SSF56281">
    <property type="entry name" value="Metallo-hydrolase/oxidoreductase"/>
    <property type="match status" value="1"/>
</dbReference>
<dbReference type="PANTHER" id="PTHR23131:SF4">
    <property type="entry name" value="METALLO-BETA-LACTAMASE SUPERFAMILY POTEIN"/>
    <property type="match status" value="1"/>
</dbReference>
<organism evidence="2 3">
    <name type="scientific">Halovivax asiaticus JCM 14624</name>
    <dbReference type="NCBI Taxonomy" id="1227490"/>
    <lineage>
        <taxon>Archaea</taxon>
        <taxon>Methanobacteriati</taxon>
        <taxon>Methanobacteriota</taxon>
        <taxon>Stenosarchaea group</taxon>
        <taxon>Halobacteria</taxon>
        <taxon>Halobacteriales</taxon>
        <taxon>Natrialbaceae</taxon>
        <taxon>Halovivax</taxon>
    </lineage>
</organism>
<keyword evidence="3" id="KW-1185">Reference proteome</keyword>
<name>M0BT66_9EURY</name>
<dbReference type="Gene3D" id="1.10.10.10">
    <property type="entry name" value="Winged helix-like DNA-binding domain superfamily/Winged helix DNA-binding domain"/>
    <property type="match status" value="1"/>
</dbReference>
<dbReference type="AlphaFoldDB" id="M0BT66"/>
<gene>
    <name evidence="2" type="ORF">C479_00787</name>
</gene>
<comment type="caution">
    <text evidence="2">The sequence shown here is derived from an EMBL/GenBank/DDBJ whole genome shotgun (WGS) entry which is preliminary data.</text>
</comment>
<dbReference type="InterPro" id="IPR050662">
    <property type="entry name" value="Sec-metab_biosynth-thioest"/>
</dbReference>
<reference evidence="2 3" key="1">
    <citation type="journal article" date="2014" name="PLoS Genet.">
        <title>Phylogenetically driven sequencing of extremely halophilic archaea reveals strategies for static and dynamic osmo-response.</title>
        <authorList>
            <person name="Becker E.A."/>
            <person name="Seitzer P.M."/>
            <person name="Tritt A."/>
            <person name="Larsen D."/>
            <person name="Krusor M."/>
            <person name="Yao A.I."/>
            <person name="Wu D."/>
            <person name="Madern D."/>
            <person name="Eisen J.A."/>
            <person name="Darling A.E."/>
            <person name="Facciotti M.T."/>
        </authorList>
    </citation>
    <scope>NUCLEOTIDE SEQUENCE [LARGE SCALE GENOMIC DNA]</scope>
    <source>
        <strain evidence="2 3">JCM 14624</strain>
    </source>
</reference>
<dbReference type="PANTHER" id="PTHR23131">
    <property type="entry name" value="ENDORIBONUCLEASE LACTB2"/>
    <property type="match status" value="1"/>
</dbReference>
<dbReference type="EMBL" id="AOIQ01000003">
    <property type="protein sequence ID" value="ELZ14221.1"/>
    <property type="molecule type" value="Genomic_DNA"/>
</dbReference>
<sequence length="326" mass="35543">MNLESISLGNHEFEGKNNAYLLESAGETALIDTGIHRPDIRDQLESGLAEHGRSVADIDAVLLTHHHIDHAALAGPIADESGATIYVHADAAPMVARDPDAHAAYDELQERRFEEWGMPASKREELRSFFDAVPPIDGPDEMTTIADGDEIQVGDVSITVTHAPGHSAGHCTFAFEHNGDREAFVGDVLLPVYTPNVGGADLRLDNPLEHYVGSITAIIDADYDRVWPGHRDVIEDPEDRARTILEHHHERTDNVLEALRSEGPATAWEVSATLFGSLEAIHILHGPGEAFAHLDHLDRAGVVDRIDGKYRLLDEDAAAADVLPAY</sequence>
<dbReference type="OrthoDB" id="205181at2157"/>